<dbReference type="AlphaFoldDB" id="A0A0R3KKE7"/>
<evidence type="ECO:0000313" key="7">
    <source>
        <dbReference type="EMBL" id="KRQ96214.1"/>
    </source>
</evidence>
<dbReference type="InterPro" id="IPR039538">
    <property type="entry name" value="BetI_C"/>
</dbReference>
<sequence length="206" mass="22751">MPRISAARANEQRGRILDAALTCFAREGFHAATVQDIVEESGLSPGAIYGYFKGKTEIAMAIASERHAMERRRMESALAAPDIDTSLRRLVEGFVLELRNPKERRWRHLAVQLWAESLSNPRLKREALAGVSQAVDVLSPMVAQAQRQGRWPKHLDPASAARVMVATLQGISLQLAWDERVDIERFAVALRIMLDPSADGSGAKIG</sequence>
<evidence type="ECO:0000259" key="6">
    <source>
        <dbReference type="PROSITE" id="PS50977"/>
    </source>
</evidence>
<accession>A0A0R3KKE7</accession>
<keyword evidence="8" id="KW-1185">Reference proteome</keyword>
<keyword evidence="2" id="KW-0805">Transcription regulation</keyword>
<dbReference type="Pfam" id="PF00440">
    <property type="entry name" value="TetR_N"/>
    <property type="match status" value="1"/>
</dbReference>
<keyword evidence="4" id="KW-0804">Transcription</keyword>
<dbReference type="GO" id="GO:0000976">
    <property type="term" value="F:transcription cis-regulatory region binding"/>
    <property type="evidence" value="ECO:0007669"/>
    <property type="project" value="TreeGrafter"/>
</dbReference>
<dbReference type="PROSITE" id="PS01081">
    <property type="entry name" value="HTH_TETR_1"/>
    <property type="match status" value="1"/>
</dbReference>
<evidence type="ECO:0000256" key="3">
    <source>
        <dbReference type="ARBA" id="ARBA00023125"/>
    </source>
</evidence>
<dbReference type="OrthoDB" id="9802802at2"/>
<keyword evidence="3 5" id="KW-0238">DNA-binding</keyword>
<dbReference type="SUPFAM" id="SSF48498">
    <property type="entry name" value="Tetracyclin repressor-like, C-terminal domain"/>
    <property type="match status" value="1"/>
</dbReference>
<organism evidence="7 8">
    <name type="scientific">Bradyrhizobium jicamae</name>
    <dbReference type="NCBI Taxonomy" id="280332"/>
    <lineage>
        <taxon>Bacteria</taxon>
        <taxon>Pseudomonadati</taxon>
        <taxon>Pseudomonadota</taxon>
        <taxon>Alphaproteobacteria</taxon>
        <taxon>Hyphomicrobiales</taxon>
        <taxon>Nitrobacteraceae</taxon>
        <taxon>Bradyrhizobium</taxon>
    </lineage>
</organism>
<comment type="caution">
    <text evidence="7">The sequence shown here is derived from an EMBL/GenBank/DDBJ whole genome shotgun (WGS) entry which is preliminary data.</text>
</comment>
<evidence type="ECO:0000256" key="2">
    <source>
        <dbReference type="ARBA" id="ARBA00023015"/>
    </source>
</evidence>
<evidence type="ECO:0000313" key="8">
    <source>
        <dbReference type="Proteomes" id="UP000050863"/>
    </source>
</evidence>
<dbReference type="Proteomes" id="UP000050863">
    <property type="component" value="Unassembled WGS sequence"/>
</dbReference>
<evidence type="ECO:0000256" key="4">
    <source>
        <dbReference type="ARBA" id="ARBA00023163"/>
    </source>
</evidence>
<dbReference type="PRINTS" id="PR00455">
    <property type="entry name" value="HTHTETR"/>
</dbReference>
<dbReference type="InterPro" id="IPR036271">
    <property type="entry name" value="Tet_transcr_reg_TetR-rel_C_sf"/>
</dbReference>
<dbReference type="PANTHER" id="PTHR30055:SF229">
    <property type="entry name" value="HTH-TYPE TRANSCRIPTIONAL REPRESSOR RV1474C"/>
    <property type="match status" value="1"/>
</dbReference>
<dbReference type="PROSITE" id="PS50977">
    <property type="entry name" value="HTH_TETR_2"/>
    <property type="match status" value="1"/>
</dbReference>
<protein>
    <recommendedName>
        <fullName evidence="6">HTH tetR-type domain-containing protein</fullName>
    </recommendedName>
</protein>
<keyword evidence="1" id="KW-0678">Repressor</keyword>
<dbReference type="PANTHER" id="PTHR30055">
    <property type="entry name" value="HTH-TYPE TRANSCRIPTIONAL REGULATOR RUTR"/>
    <property type="match status" value="1"/>
</dbReference>
<dbReference type="InterPro" id="IPR009057">
    <property type="entry name" value="Homeodomain-like_sf"/>
</dbReference>
<dbReference type="GO" id="GO:0003700">
    <property type="term" value="F:DNA-binding transcription factor activity"/>
    <property type="evidence" value="ECO:0007669"/>
    <property type="project" value="TreeGrafter"/>
</dbReference>
<dbReference type="SUPFAM" id="SSF46689">
    <property type="entry name" value="Homeodomain-like"/>
    <property type="match status" value="1"/>
</dbReference>
<evidence type="ECO:0000256" key="1">
    <source>
        <dbReference type="ARBA" id="ARBA00022491"/>
    </source>
</evidence>
<dbReference type="Pfam" id="PF13977">
    <property type="entry name" value="TetR_C_6"/>
    <property type="match status" value="1"/>
</dbReference>
<dbReference type="STRING" id="280332.CQ12_23515"/>
<feature type="DNA-binding region" description="H-T-H motif" evidence="5">
    <location>
        <begin position="33"/>
        <end position="52"/>
    </location>
</feature>
<dbReference type="EMBL" id="LLXZ01000202">
    <property type="protein sequence ID" value="KRQ96214.1"/>
    <property type="molecule type" value="Genomic_DNA"/>
</dbReference>
<name>A0A0R3KKE7_9BRAD</name>
<dbReference type="InterPro" id="IPR023772">
    <property type="entry name" value="DNA-bd_HTH_TetR-type_CS"/>
</dbReference>
<dbReference type="Gene3D" id="1.10.357.10">
    <property type="entry name" value="Tetracycline Repressor, domain 2"/>
    <property type="match status" value="1"/>
</dbReference>
<dbReference type="InterPro" id="IPR001647">
    <property type="entry name" value="HTH_TetR"/>
</dbReference>
<dbReference type="RefSeq" id="WP_057839821.1">
    <property type="nucleotide sequence ID" value="NZ_LLXZ01000202.1"/>
</dbReference>
<feature type="domain" description="HTH tetR-type" evidence="6">
    <location>
        <begin position="10"/>
        <end position="70"/>
    </location>
</feature>
<dbReference type="InterPro" id="IPR050109">
    <property type="entry name" value="HTH-type_TetR-like_transc_reg"/>
</dbReference>
<proteinExistence type="predicted"/>
<gene>
    <name evidence="7" type="ORF">CQ12_23515</name>
</gene>
<reference evidence="7 8" key="1">
    <citation type="submission" date="2014-03" db="EMBL/GenBank/DDBJ databases">
        <title>Bradyrhizobium valentinum sp. nov., isolated from effective nodules of Lupinus mariae-josephae, a lupine endemic of basic-lime soils in Eastern Spain.</title>
        <authorList>
            <person name="Duran D."/>
            <person name="Rey L."/>
            <person name="Navarro A."/>
            <person name="Busquets A."/>
            <person name="Imperial J."/>
            <person name="Ruiz-Argueso T."/>
        </authorList>
    </citation>
    <scope>NUCLEOTIDE SEQUENCE [LARGE SCALE GENOMIC DNA]</scope>
    <source>
        <strain evidence="7 8">PAC68</strain>
    </source>
</reference>
<evidence type="ECO:0000256" key="5">
    <source>
        <dbReference type="PROSITE-ProRule" id="PRU00335"/>
    </source>
</evidence>